<reference evidence="1 2" key="1">
    <citation type="journal article" date="2010" name="Proc. Natl. Acad. Sci. U.S.A.">
        <title>A Nitrospira metagenome illuminates the physiology and evolution of globally important nitrite-oxidizing bacteria.</title>
        <authorList>
            <person name="Lucker S."/>
            <person name="Wagner M."/>
            <person name="Maixner F."/>
            <person name="Pelletier E."/>
            <person name="Koch H."/>
            <person name="Vacherie B."/>
            <person name="Rattei T."/>
            <person name="Sinninghe Damste J."/>
            <person name="Spieck E."/>
            <person name="Le Paslier D."/>
            <person name="Daims H."/>
        </authorList>
    </citation>
    <scope>NUCLEOTIDE SEQUENCE [LARGE SCALE GENOMIC DNA]</scope>
</reference>
<evidence type="ECO:0000313" key="2">
    <source>
        <dbReference type="Proteomes" id="UP000001660"/>
    </source>
</evidence>
<sequence length="80" mass="9407">MPECSTTDDGQERWIERGPLGNQRFTARDCTQLKQPRISKREQHREWDRTHCRRAHKVSIILSHLCRIKGGRQGQIKKVG</sequence>
<name>D8PBM8_9BACT</name>
<keyword evidence="2" id="KW-1185">Reference proteome</keyword>
<dbReference type="AlphaFoldDB" id="D8PBM8"/>
<dbReference type="HOGENOM" id="CLU_2583205_0_0_0"/>
<dbReference type="KEGG" id="nde:NIDE0871"/>
<protein>
    <submittedName>
        <fullName evidence="1">Uncharacterized protein</fullName>
    </submittedName>
</protein>
<evidence type="ECO:0000313" key="1">
    <source>
        <dbReference type="EMBL" id="CBK40637.1"/>
    </source>
</evidence>
<dbReference type="Proteomes" id="UP000001660">
    <property type="component" value="Chromosome"/>
</dbReference>
<gene>
    <name evidence="1" type="ORF">NIDE0871</name>
</gene>
<organism evidence="1 2">
    <name type="scientific">Nitrospira defluvii</name>
    <dbReference type="NCBI Taxonomy" id="330214"/>
    <lineage>
        <taxon>Bacteria</taxon>
        <taxon>Pseudomonadati</taxon>
        <taxon>Nitrospirota</taxon>
        <taxon>Nitrospiria</taxon>
        <taxon>Nitrospirales</taxon>
        <taxon>Nitrospiraceae</taxon>
        <taxon>Nitrospira</taxon>
    </lineage>
</organism>
<accession>D8PBM8</accession>
<dbReference type="EMBL" id="FP929003">
    <property type="protein sequence ID" value="CBK40637.1"/>
    <property type="molecule type" value="Genomic_DNA"/>
</dbReference>
<proteinExistence type="predicted"/>